<reference evidence="4" key="2">
    <citation type="submission" date="2025-08" db="UniProtKB">
        <authorList>
            <consortium name="Ensembl"/>
        </authorList>
    </citation>
    <scope>IDENTIFICATION</scope>
</reference>
<dbReference type="Ensembl" id="ENSATET00000037542.2">
    <property type="protein sequence ID" value="ENSATEP00000064218.2"/>
    <property type="gene ID" value="ENSATEG00000025770.2"/>
</dbReference>
<proteinExistence type="predicted"/>
<organism evidence="4 5">
    <name type="scientific">Anabas testudineus</name>
    <name type="common">Climbing perch</name>
    <name type="synonym">Anthias testudineus</name>
    <dbReference type="NCBI Taxonomy" id="64144"/>
    <lineage>
        <taxon>Eukaryota</taxon>
        <taxon>Metazoa</taxon>
        <taxon>Chordata</taxon>
        <taxon>Craniata</taxon>
        <taxon>Vertebrata</taxon>
        <taxon>Euteleostomi</taxon>
        <taxon>Actinopterygii</taxon>
        <taxon>Neopterygii</taxon>
        <taxon>Teleostei</taxon>
        <taxon>Neoteleostei</taxon>
        <taxon>Acanthomorphata</taxon>
        <taxon>Anabantaria</taxon>
        <taxon>Anabantiformes</taxon>
        <taxon>Anabantoidei</taxon>
        <taxon>Anabantidae</taxon>
        <taxon>Anabas</taxon>
    </lineage>
</organism>
<name>A0A7N6BLB9_ANATE</name>
<evidence type="ECO:0000313" key="4">
    <source>
        <dbReference type="Ensembl" id="ENSATEP00000064218.2"/>
    </source>
</evidence>
<sequence>MNMSRRSSAIRSEILGDFSETDLNKLQLQRRRTDATNRANTQKVQGLINRDKQEIQRLKNEHEELLGRLGVSMADTSVVQDVTATLACGDRVDEEMKAEKGKLTFLKEQILKWERKLAAQRMSGGATRCKSDNSSLQKKTCRIENKLLRGQKCFSELMIRNAQLRKELEILQIEKKQFLHIQSQMNKELHAIRREIRNLTTKCTEALNASVKNQEKQRLLTVQNTKDVAQYDKENISLELEMAHYCNFEAFLQTKASARINEDIDYSKDEKCKQLWSMEWKLEDFEDAIKMILTGTQKSDLDQLVKNFIQMEGQNYTLLNFVNYQHNEAEAIRRQISQLCSEMEAFVVEKKKQQEQHQALELGISIKQEATEQQLAFYQQRVELLEKVLNQLKEGVESMLQFTCDLLGSSDEVKAKNIAEYLKIVENRVNELLTLQSYLHFQEHQSQLDIDSLSTIAQYQHHLEISPPSANLITAAATLAPDDPDSLASELLEAKDPMFREELLALVNKRIQQKQNSLI</sequence>
<accession>A0A7N6BLB9</accession>
<dbReference type="GO" id="GO:0036158">
    <property type="term" value="P:outer dynein arm assembly"/>
    <property type="evidence" value="ECO:0007669"/>
    <property type="project" value="TreeGrafter"/>
</dbReference>
<keyword evidence="1 2" id="KW-0175">Coiled coil</keyword>
<dbReference type="PANTHER" id="PTHR21694:SF35">
    <property type="entry name" value="OUTER DYNEIN ARM-DOCKING COMPLEX SUBUNIT 1"/>
    <property type="match status" value="1"/>
</dbReference>
<dbReference type="Pfam" id="PF21773">
    <property type="entry name" value="ODAD1_CC"/>
    <property type="match status" value="1"/>
</dbReference>
<feature type="coiled-coil region" evidence="2">
    <location>
        <begin position="41"/>
        <end position="68"/>
    </location>
</feature>
<evidence type="ECO:0000256" key="1">
    <source>
        <dbReference type="ARBA" id="ARBA00023054"/>
    </source>
</evidence>
<dbReference type="InterPro" id="IPR049258">
    <property type="entry name" value="ODAD1_CC"/>
</dbReference>
<evidence type="ECO:0000313" key="5">
    <source>
        <dbReference type="Proteomes" id="UP000265040"/>
    </source>
</evidence>
<feature type="domain" description="ODAD1 central coiled coil region" evidence="3">
    <location>
        <begin position="137"/>
        <end position="405"/>
    </location>
</feature>
<dbReference type="InterPro" id="IPR051876">
    <property type="entry name" value="ODA-DC/CCD"/>
</dbReference>
<reference evidence="4" key="3">
    <citation type="submission" date="2025-09" db="UniProtKB">
        <authorList>
            <consortium name="Ensembl"/>
        </authorList>
    </citation>
    <scope>IDENTIFICATION</scope>
</reference>
<keyword evidence="5" id="KW-1185">Reference proteome</keyword>
<protein>
    <recommendedName>
        <fullName evidence="3">ODAD1 central coiled coil region domain-containing protein</fullName>
    </recommendedName>
</protein>
<feature type="coiled-coil region" evidence="2">
    <location>
        <begin position="368"/>
        <end position="395"/>
    </location>
</feature>
<dbReference type="GO" id="GO:0003341">
    <property type="term" value="P:cilium movement"/>
    <property type="evidence" value="ECO:0007669"/>
    <property type="project" value="TreeGrafter"/>
</dbReference>
<dbReference type="AlphaFoldDB" id="A0A7N6BLB9"/>
<evidence type="ECO:0000256" key="2">
    <source>
        <dbReference type="SAM" id="Coils"/>
    </source>
</evidence>
<dbReference type="GeneID" id="113168000"/>
<evidence type="ECO:0000259" key="3">
    <source>
        <dbReference type="Pfam" id="PF21773"/>
    </source>
</evidence>
<dbReference type="PANTHER" id="PTHR21694">
    <property type="entry name" value="COILED-COIL DOMAIN-CONTAINING PROTEIN 63"/>
    <property type="match status" value="1"/>
</dbReference>
<dbReference type="GO" id="GO:0005930">
    <property type="term" value="C:axoneme"/>
    <property type="evidence" value="ECO:0007669"/>
    <property type="project" value="TreeGrafter"/>
</dbReference>
<dbReference type="Proteomes" id="UP000265040">
    <property type="component" value="Chromosome 7"/>
</dbReference>
<feature type="coiled-coil region" evidence="2">
    <location>
        <begin position="154"/>
        <end position="209"/>
    </location>
</feature>
<dbReference type="GeneTree" id="ENSGT01000000215262"/>
<reference evidence="4" key="1">
    <citation type="submission" date="2021-04" db="EMBL/GenBank/DDBJ databases">
        <authorList>
            <consortium name="Wellcome Sanger Institute Data Sharing"/>
        </authorList>
    </citation>
    <scope>NUCLEOTIDE SEQUENCE [LARGE SCALE GENOMIC DNA]</scope>
</reference>
<dbReference type="RefSeq" id="XP_026224804.1">
    <property type="nucleotide sequence ID" value="XM_026369019.1"/>
</dbReference>